<dbReference type="EMBL" id="BONC01000055">
    <property type="protein sequence ID" value="GIF59880.1"/>
    <property type="molecule type" value="Genomic_DNA"/>
</dbReference>
<dbReference type="InterPro" id="IPR003010">
    <property type="entry name" value="C-N_Hydrolase"/>
</dbReference>
<dbReference type="Proteomes" id="UP000624325">
    <property type="component" value="Unassembled WGS sequence"/>
</dbReference>
<name>A0ABQ4CAT6_9ACTN</name>
<evidence type="ECO:0000259" key="2">
    <source>
        <dbReference type="PROSITE" id="PS50263"/>
    </source>
</evidence>
<dbReference type="Pfam" id="PF00795">
    <property type="entry name" value="CN_hydrolase"/>
    <property type="match status" value="1"/>
</dbReference>
<evidence type="ECO:0000256" key="1">
    <source>
        <dbReference type="ARBA" id="ARBA00010613"/>
    </source>
</evidence>
<organism evidence="3 4">
    <name type="scientific">Asanoa iriomotensis</name>
    <dbReference type="NCBI Taxonomy" id="234613"/>
    <lineage>
        <taxon>Bacteria</taxon>
        <taxon>Bacillati</taxon>
        <taxon>Actinomycetota</taxon>
        <taxon>Actinomycetes</taxon>
        <taxon>Micromonosporales</taxon>
        <taxon>Micromonosporaceae</taxon>
        <taxon>Asanoa</taxon>
    </lineage>
</organism>
<accession>A0ABQ4CAT6</accession>
<feature type="domain" description="CN hydrolase" evidence="2">
    <location>
        <begin position="5"/>
        <end position="239"/>
    </location>
</feature>
<sequence length="268" mass="26749">MVDPLTIAAGQAACVPLDVAANAATAADLVRRAEGAAVLVLPELFLTGYDLGAVRSHALSPGDPRLEPLSKACAETGTALVVGAPVVADGRAHISALVFDRSGALAGRYDKQCATPTERAAGVAPGARGCTIEVDGWRLGLGICADTGFPGHAHAAALDGCHAYVVGALFSPGTSATRRATQLPARALDNTIYTVLANHVGAAGSLVGCGGSAIWNPDGTLLIDAGAADPGVAIGRLDPEVLAAARADHPVLAESTAAPEPGRYSIAV</sequence>
<comment type="similarity">
    <text evidence="1">Belongs to the carbon-nitrogen hydrolase superfamily. NIT1/NIT2 family.</text>
</comment>
<dbReference type="GO" id="GO:0016787">
    <property type="term" value="F:hydrolase activity"/>
    <property type="evidence" value="ECO:0007669"/>
    <property type="project" value="UniProtKB-KW"/>
</dbReference>
<protein>
    <submittedName>
        <fullName evidence="3">Carbon-nitrogen hydrolase</fullName>
    </submittedName>
</protein>
<evidence type="ECO:0000313" key="3">
    <source>
        <dbReference type="EMBL" id="GIF59880.1"/>
    </source>
</evidence>
<dbReference type="PANTHER" id="PTHR23088">
    <property type="entry name" value="NITRILASE-RELATED"/>
    <property type="match status" value="1"/>
</dbReference>
<reference evidence="3 4" key="1">
    <citation type="submission" date="2021-01" db="EMBL/GenBank/DDBJ databases">
        <title>Whole genome shotgun sequence of Asanoa iriomotensis NBRC 100142.</title>
        <authorList>
            <person name="Komaki H."/>
            <person name="Tamura T."/>
        </authorList>
    </citation>
    <scope>NUCLEOTIDE SEQUENCE [LARGE SCALE GENOMIC DNA]</scope>
    <source>
        <strain evidence="3 4">NBRC 100142</strain>
    </source>
</reference>
<comment type="caution">
    <text evidence="3">The sequence shown here is derived from an EMBL/GenBank/DDBJ whole genome shotgun (WGS) entry which is preliminary data.</text>
</comment>
<gene>
    <name evidence="3" type="ORF">Air01nite_59750</name>
</gene>
<keyword evidence="4" id="KW-1185">Reference proteome</keyword>
<evidence type="ECO:0000313" key="4">
    <source>
        <dbReference type="Proteomes" id="UP000624325"/>
    </source>
</evidence>
<dbReference type="InterPro" id="IPR036526">
    <property type="entry name" value="C-N_Hydrolase_sf"/>
</dbReference>
<dbReference type="PROSITE" id="PS50263">
    <property type="entry name" value="CN_HYDROLASE"/>
    <property type="match status" value="1"/>
</dbReference>
<keyword evidence="3" id="KW-0378">Hydrolase</keyword>
<dbReference type="SUPFAM" id="SSF56317">
    <property type="entry name" value="Carbon-nitrogen hydrolase"/>
    <property type="match status" value="1"/>
</dbReference>
<dbReference type="CDD" id="cd07197">
    <property type="entry name" value="nitrilase"/>
    <property type="match status" value="1"/>
</dbReference>
<proteinExistence type="inferred from homology"/>
<dbReference type="Gene3D" id="3.60.110.10">
    <property type="entry name" value="Carbon-nitrogen hydrolase"/>
    <property type="match status" value="1"/>
</dbReference>
<dbReference type="PANTHER" id="PTHR23088:SF27">
    <property type="entry name" value="DEAMINATED GLUTATHIONE AMIDASE"/>
    <property type="match status" value="1"/>
</dbReference>